<evidence type="ECO:0000256" key="2">
    <source>
        <dbReference type="ARBA" id="ARBA00022475"/>
    </source>
</evidence>
<dbReference type="GO" id="GO:0050660">
    <property type="term" value="F:flavin adenine dinucleotide binding"/>
    <property type="evidence" value="ECO:0007669"/>
    <property type="project" value="InterPro"/>
</dbReference>
<evidence type="ECO:0000256" key="4">
    <source>
        <dbReference type="ARBA" id="ARBA00022737"/>
    </source>
</evidence>
<evidence type="ECO:0000259" key="12">
    <source>
        <dbReference type="PROSITE" id="PS51846"/>
    </source>
</evidence>
<evidence type="ECO:0000256" key="7">
    <source>
        <dbReference type="ARBA" id="ARBA00023136"/>
    </source>
</evidence>
<evidence type="ECO:0008006" key="15">
    <source>
        <dbReference type="Google" id="ProtNLM"/>
    </source>
</evidence>
<dbReference type="InterPro" id="IPR046342">
    <property type="entry name" value="CBS_dom_sf"/>
</dbReference>
<keyword evidence="6 8" id="KW-0129">CBS domain</keyword>
<accession>A0A2R4C7D9</accession>
<keyword evidence="4" id="KW-0677">Repeat</keyword>
<sequence>MHNLLLVLLAFLLVALNGFFVAAEFGIVTLRRTRVRAIAKTQGLKGRILEKVHGQLDAYLSACQLGITLASLGLGWIGEPAFAGLLEPLLSAIGIQSQEIIHTIAFVFAFVTISFLHIVVGELAPKSLAIRIPEAVGLWSAVPLYAFYWMMYPAIWLLNHSANMVLRLAGLQGAGGHEAHYSTEELKLILRTSKPGEQFDKDERNILAHSLDFSELRVSDLMRPINEVIALYATKPLEENLQTVLRNRFSRYPYFDEDGITVLGVVHLKDLFFAQQSGKPITSFTSFLRPVETISARTKAIDLFRRFREGAPHFALIGEKGKRPVGFLTLDNLLGAMVGEIHDEFRLNENDWLKQPDGALIGKASLPIFSLERTLGIDIENEELGLDEVESVGGLIMLKLGDIPKQGQRVSFNRFDLVVKKMNGPRILLVKVIPRLAPEDNADHD</sequence>
<dbReference type="InterPro" id="IPR000644">
    <property type="entry name" value="CBS_dom"/>
</dbReference>
<evidence type="ECO:0000256" key="9">
    <source>
        <dbReference type="PROSITE-ProRule" id="PRU01193"/>
    </source>
</evidence>
<name>A0A2R4C7D9_9BURK</name>
<evidence type="ECO:0000256" key="6">
    <source>
        <dbReference type="ARBA" id="ARBA00023122"/>
    </source>
</evidence>
<keyword evidence="5 9" id="KW-1133">Transmembrane helix</keyword>
<feature type="domain" description="CBS" evidence="11">
    <location>
        <begin position="222"/>
        <end position="281"/>
    </location>
</feature>
<dbReference type="PANTHER" id="PTHR43099">
    <property type="entry name" value="UPF0053 PROTEIN YRKA"/>
    <property type="match status" value="1"/>
</dbReference>
<dbReference type="InterPro" id="IPR002550">
    <property type="entry name" value="CNNM"/>
</dbReference>
<keyword evidence="3 9" id="KW-0812">Transmembrane</keyword>
<protein>
    <recommendedName>
        <fullName evidence="15">DUF21 domain-containing protein</fullName>
    </recommendedName>
</protein>
<keyword evidence="14" id="KW-1185">Reference proteome</keyword>
<dbReference type="InterPro" id="IPR016169">
    <property type="entry name" value="FAD-bd_PCMH_sub2"/>
</dbReference>
<dbReference type="PROSITE" id="PS51846">
    <property type="entry name" value="CNNM"/>
    <property type="match status" value="1"/>
</dbReference>
<dbReference type="InterPro" id="IPR036318">
    <property type="entry name" value="FAD-bd_PCMH-like_sf"/>
</dbReference>
<dbReference type="GO" id="GO:0005886">
    <property type="term" value="C:plasma membrane"/>
    <property type="evidence" value="ECO:0007669"/>
    <property type="project" value="UniProtKB-SubCell"/>
</dbReference>
<evidence type="ECO:0000313" key="14">
    <source>
        <dbReference type="Proteomes" id="UP000240505"/>
    </source>
</evidence>
<feature type="transmembrane region" description="Helical" evidence="10">
    <location>
        <begin position="136"/>
        <end position="158"/>
    </location>
</feature>
<feature type="domain" description="CNNM transmembrane" evidence="12">
    <location>
        <begin position="1"/>
        <end position="203"/>
    </location>
</feature>
<evidence type="ECO:0000256" key="10">
    <source>
        <dbReference type="SAM" id="Phobius"/>
    </source>
</evidence>
<feature type="transmembrane region" description="Helical" evidence="10">
    <location>
        <begin position="100"/>
        <end position="124"/>
    </location>
</feature>
<proteinExistence type="predicted"/>
<dbReference type="CDD" id="cd04590">
    <property type="entry name" value="CBS_pair_CorC_HlyC_assoc"/>
    <property type="match status" value="1"/>
</dbReference>
<dbReference type="PROSITE" id="PS51371">
    <property type="entry name" value="CBS"/>
    <property type="match status" value="2"/>
</dbReference>
<dbReference type="Gene3D" id="3.30.465.10">
    <property type="match status" value="1"/>
</dbReference>
<evidence type="ECO:0000256" key="8">
    <source>
        <dbReference type="PROSITE-ProRule" id="PRU00703"/>
    </source>
</evidence>
<evidence type="ECO:0000313" key="13">
    <source>
        <dbReference type="EMBL" id="AVR95496.1"/>
    </source>
</evidence>
<dbReference type="AlphaFoldDB" id="A0A2R4C7D9"/>
<dbReference type="OrthoDB" id="9798188at2"/>
<evidence type="ECO:0000259" key="11">
    <source>
        <dbReference type="PROSITE" id="PS51371"/>
    </source>
</evidence>
<evidence type="ECO:0000256" key="5">
    <source>
        <dbReference type="ARBA" id="ARBA00022989"/>
    </source>
</evidence>
<dbReference type="InterPro" id="IPR044751">
    <property type="entry name" value="Ion_transp-like_CBS"/>
</dbReference>
<dbReference type="InterPro" id="IPR005170">
    <property type="entry name" value="Transptr-assoc_dom"/>
</dbReference>
<dbReference type="SUPFAM" id="SSF54631">
    <property type="entry name" value="CBS-domain pair"/>
    <property type="match status" value="1"/>
</dbReference>
<dbReference type="KEGG" id="masz:C9I28_06985"/>
<evidence type="ECO:0000256" key="3">
    <source>
        <dbReference type="ARBA" id="ARBA00022692"/>
    </source>
</evidence>
<evidence type="ECO:0000256" key="1">
    <source>
        <dbReference type="ARBA" id="ARBA00004651"/>
    </source>
</evidence>
<keyword evidence="7 9" id="KW-0472">Membrane</keyword>
<comment type="subcellular location">
    <subcellularLocation>
        <location evidence="1">Cell membrane</location>
        <topology evidence="1">Multi-pass membrane protein</topology>
    </subcellularLocation>
</comment>
<dbReference type="Proteomes" id="UP000240505">
    <property type="component" value="Chromosome"/>
</dbReference>
<dbReference type="EMBL" id="CP028324">
    <property type="protein sequence ID" value="AVR95496.1"/>
    <property type="molecule type" value="Genomic_DNA"/>
</dbReference>
<dbReference type="Pfam" id="PF03471">
    <property type="entry name" value="CorC_HlyC"/>
    <property type="match status" value="1"/>
</dbReference>
<dbReference type="PANTHER" id="PTHR43099:SF5">
    <property type="entry name" value="HLYC_CORC FAMILY TRANSPORTER"/>
    <property type="match status" value="1"/>
</dbReference>
<gene>
    <name evidence="13" type="ORF">C9I28_06985</name>
</gene>
<dbReference type="Pfam" id="PF00571">
    <property type="entry name" value="CBS"/>
    <property type="match status" value="1"/>
</dbReference>
<organism evidence="13 14">
    <name type="scientific">Pseudoduganella armeniaca</name>
    <dbReference type="NCBI Taxonomy" id="2072590"/>
    <lineage>
        <taxon>Bacteria</taxon>
        <taxon>Pseudomonadati</taxon>
        <taxon>Pseudomonadota</taxon>
        <taxon>Betaproteobacteria</taxon>
        <taxon>Burkholderiales</taxon>
        <taxon>Oxalobacteraceae</taxon>
        <taxon>Telluria group</taxon>
        <taxon>Pseudoduganella</taxon>
    </lineage>
</organism>
<dbReference type="Pfam" id="PF01595">
    <property type="entry name" value="CNNM"/>
    <property type="match status" value="1"/>
</dbReference>
<feature type="domain" description="CBS" evidence="11">
    <location>
        <begin position="287"/>
        <end position="344"/>
    </location>
</feature>
<dbReference type="InterPro" id="IPR051676">
    <property type="entry name" value="UPF0053_domain"/>
</dbReference>
<keyword evidence="2" id="KW-1003">Cell membrane</keyword>
<dbReference type="Gene3D" id="3.10.580.10">
    <property type="entry name" value="CBS-domain"/>
    <property type="match status" value="1"/>
</dbReference>
<dbReference type="SUPFAM" id="SSF56176">
    <property type="entry name" value="FAD-binding/transporter-associated domain-like"/>
    <property type="match status" value="1"/>
</dbReference>
<dbReference type="RefSeq" id="WP_107140847.1">
    <property type="nucleotide sequence ID" value="NZ_CP028324.1"/>
</dbReference>
<reference evidence="13 14" key="1">
    <citation type="submission" date="2018-03" db="EMBL/GenBank/DDBJ databases">
        <title>Massilia armeniaca sp. nov., isolated from desert soil.</title>
        <authorList>
            <person name="Huang H."/>
            <person name="Ren M."/>
        </authorList>
    </citation>
    <scope>NUCLEOTIDE SEQUENCE [LARGE SCALE GENOMIC DNA]</scope>
    <source>
        <strain evidence="13 14">ZMN-3</strain>
    </source>
</reference>
<dbReference type="SMART" id="SM01091">
    <property type="entry name" value="CorC_HlyC"/>
    <property type="match status" value="1"/>
</dbReference>